<evidence type="ECO:0000256" key="2">
    <source>
        <dbReference type="ARBA" id="ARBA00004529"/>
    </source>
</evidence>
<dbReference type="InterPro" id="IPR008603">
    <property type="entry name" value="DCTN4"/>
</dbReference>
<dbReference type="GeneID" id="28966402"/>
<dbReference type="GO" id="GO:0001725">
    <property type="term" value="C:stress fiber"/>
    <property type="evidence" value="ECO:0007669"/>
    <property type="project" value="UniProtKB-SubCell"/>
</dbReference>
<keyword evidence="7" id="KW-0832">Ubl conjugation</keyword>
<feature type="compositionally biased region" description="Low complexity" evidence="14">
    <location>
        <begin position="465"/>
        <end position="501"/>
    </location>
</feature>
<feature type="compositionally biased region" description="Basic and acidic residues" evidence="14">
    <location>
        <begin position="503"/>
        <end position="516"/>
    </location>
</feature>
<gene>
    <name evidence="15" type="ORF">I303_02703</name>
    <name evidence="16" type="ORF">I303_102687</name>
</gene>
<dbReference type="GO" id="GO:0005869">
    <property type="term" value="C:dynactin complex"/>
    <property type="evidence" value="ECO:0007669"/>
    <property type="project" value="InterPro"/>
</dbReference>
<evidence type="ECO:0000256" key="5">
    <source>
        <dbReference type="ARBA" id="ARBA00022499"/>
    </source>
</evidence>
<dbReference type="EMBL" id="KI894029">
    <property type="protein sequence ID" value="OBR86691.1"/>
    <property type="molecule type" value="Genomic_DNA"/>
</dbReference>
<keyword evidence="4" id="KW-0963">Cytoplasm</keyword>
<evidence type="ECO:0000256" key="14">
    <source>
        <dbReference type="SAM" id="MobiDB-lite"/>
    </source>
</evidence>
<evidence type="ECO:0000256" key="13">
    <source>
        <dbReference type="ARBA" id="ARBA00093507"/>
    </source>
</evidence>
<keyword evidence="8" id="KW-0007">Acetylation</keyword>
<dbReference type="Pfam" id="PF05502">
    <property type="entry name" value="Dynactin_p62"/>
    <property type="match status" value="2"/>
</dbReference>
<evidence type="ECO:0000256" key="3">
    <source>
        <dbReference type="ARBA" id="ARBA00004657"/>
    </source>
</evidence>
<dbReference type="AlphaFoldDB" id="A0A1A6A9G0"/>
<dbReference type="OrthoDB" id="283815at2759"/>
<proteinExistence type="inferred from homology"/>
<evidence type="ECO:0000256" key="9">
    <source>
        <dbReference type="ARBA" id="ARBA00023054"/>
    </source>
</evidence>
<evidence type="ECO:0000256" key="10">
    <source>
        <dbReference type="ARBA" id="ARBA00023212"/>
    </source>
</evidence>
<keyword evidence="17" id="KW-1185">Reference proteome</keyword>
<evidence type="ECO:0000256" key="4">
    <source>
        <dbReference type="ARBA" id="ARBA00022490"/>
    </source>
</evidence>
<dbReference type="PANTHER" id="PTHR13034">
    <property type="entry name" value="DYNACTIN P62 SUBUNIT"/>
    <property type="match status" value="1"/>
</dbReference>
<evidence type="ECO:0000313" key="17">
    <source>
        <dbReference type="Proteomes" id="UP000078595"/>
    </source>
</evidence>
<evidence type="ECO:0000256" key="7">
    <source>
        <dbReference type="ARBA" id="ARBA00022843"/>
    </source>
</evidence>
<evidence type="ECO:0000256" key="12">
    <source>
        <dbReference type="ARBA" id="ARBA00034864"/>
    </source>
</evidence>
<reference evidence="15" key="1">
    <citation type="submission" date="2013-07" db="EMBL/GenBank/DDBJ databases">
        <title>The Genome Sequence of Cryptococcus dejecticola CBS10117.</title>
        <authorList>
            <consortium name="The Broad Institute Genome Sequencing Platform"/>
            <person name="Cuomo C."/>
            <person name="Litvintseva A."/>
            <person name="Chen Y."/>
            <person name="Heitman J."/>
            <person name="Sun S."/>
            <person name="Springer D."/>
            <person name="Dromer F."/>
            <person name="Young S.K."/>
            <person name="Zeng Q."/>
            <person name="Gargeya S."/>
            <person name="Fitzgerald M."/>
            <person name="Abouelleil A."/>
            <person name="Alvarado L."/>
            <person name="Berlin A.M."/>
            <person name="Chapman S.B."/>
            <person name="Dewar J."/>
            <person name="Goldberg J."/>
            <person name="Griggs A."/>
            <person name="Gujja S."/>
            <person name="Hansen M."/>
            <person name="Howarth C."/>
            <person name="Imamovic A."/>
            <person name="Larimer J."/>
            <person name="McCowan C."/>
            <person name="Murphy C."/>
            <person name="Pearson M."/>
            <person name="Priest M."/>
            <person name="Roberts A."/>
            <person name="Saif S."/>
            <person name="Shea T."/>
            <person name="Sykes S."/>
            <person name="Wortman J."/>
            <person name="Nusbaum C."/>
            <person name="Birren B."/>
        </authorList>
    </citation>
    <scope>NUCLEOTIDE SEQUENCE [LARGE SCALE GENOMIC DNA]</scope>
    <source>
        <strain evidence="15">CBS 10117</strain>
    </source>
</reference>
<feature type="region of interest" description="Disordered" evidence="14">
    <location>
        <begin position="346"/>
        <end position="379"/>
    </location>
</feature>
<protein>
    <recommendedName>
        <fullName evidence="12">Dynactin subunit 4</fullName>
    </recommendedName>
</protein>
<dbReference type="VEuPathDB" id="FungiDB:I303_02703"/>
<keyword evidence="9" id="KW-0175">Coiled coil</keyword>
<evidence type="ECO:0000256" key="1">
    <source>
        <dbReference type="ARBA" id="ARBA00004300"/>
    </source>
</evidence>
<name>A0A1A6A9G0_9TREE</name>
<comment type="similarity">
    <text evidence="11">Belongs to the dynactin subunit 4 family.</text>
</comment>
<evidence type="ECO:0000256" key="11">
    <source>
        <dbReference type="ARBA" id="ARBA00034776"/>
    </source>
</evidence>
<comment type="subcellular location">
    <subcellularLocation>
        <location evidence="1">Cytoplasm</location>
        <location evidence="1">Cytoskeleton</location>
        <location evidence="1">Microtubule organizing center</location>
        <location evidence="1">Centrosome</location>
    </subcellularLocation>
    <subcellularLocation>
        <location evidence="2">Cytoplasm</location>
        <location evidence="2">Cytoskeleton</location>
        <location evidence="2">Stress fiber</location>
    </subcellularLocation>
    <subcellularLocation>
        <location evidence="3">Cytoplasm</location>
        <location evidence="3">Myofibril</location>
    </subcellularLocation>
</comment>
<comment type="subunit">
    <text evidence="13">Subunit of dynactin, a multiprotein complex part of a tripartite complex with dynein and a adapter, such as BICDL1, BICD2 or HOOK3. The dynactin complex is built around ACTR1A/ACTB filament and consists of an actin-related filament composed of a shoulder domain, a pointed end and a barbed end. Its length is defined by its flexible shoulder domain. The soulder is composed of 2 DCTN1 subunits, 4 DCTN2 and 2 DCTN3. The 4 DCNT2 (via N-terminus) bind the ACTR1A filament and act as molecular rulers to determine the length. The pointed end is important for binding dynein-dynactin cargo adapters. Consists of 4 subunits: ACTR10, DCNT4, DCTN5 and DCTN6. The barbed end is composed of a CAPZA1:CAPZB heterodimers, which binds ACTR1A/ACTB filament and dynactin and stabilizes dynactin. Interacts with ATP7B, but not ATP7A, in a copper-dependent manner. Interacts with ANK2; this interaction is required for localization at costameres. Interacts with N4BP2L1.</text>
</comment>
<keyword evidence="6" id="KW-0597">Phosphoprotein</keyword>
<dbReference type="PANTHER" id="PTHR13034:SF2">
    <property type="entry name" value="DYNACTIN SUBUNIT 4"/>
    <property type="match status" value="1"/>
</dbReference>
<reference evidence="16" key="3">
    <citation type="submission" date="2024-02" db="EMBL/GenBank/DDBJ databases">
        <title>Comparative genomics of Cryptococcus and Kwoniella reveals pathogenesis evolution and contrasting modes of karyotype evolution via chromosome fusion or intercentromeric recombination.</title>
        <authorList>
            <person name="Coelho M.A."/>
            <person name="David-Palma M."/>
            <person name="Shea T."/>
            <person name="Bowers K."/>
            <person name="McGinley-Smith S."/>
            <person name="Mohammad A.W."/>
            <person name="Gnirke A."/>
            <person name="Yurkov A.M."/>
            <person name="Nowrousian M."/>
            <person name="Sun S."/>
            <person name="Cuomo C.A."/>
            <person name="Heitman J."/>
        </authorList>
    </citation>
    <scope>NUCLEOTIDE SEQUENCE</scope>
    <source>
        <strain evidence="16">CBS 10117</strain>
    </source>
</reference>
<dbReference type="STRING" id="1296121.A0A1A6A9G0"/>
<keyword evidence="5" id="KW-1017">Isopeptide bond</keyword>
<reference evidence="16" key="2">
    <citation type="submission" date="2013-07" db="EMBL/GenBank/DDBJ databases">
        <authorList>
            <consortium name="The Broad Institute Genome Sequencing Platform"/>
            <person name="Cuomo C."/>
            <person name="Litvintseva A."/>
            <person name="Chen Y."/>
            <person name="Heitman J."/>
            <person name="Sun S."/>
            <person name="Springer D."/>
            <person name="Dromer F."/>
            <person name="Young S.K."/>
            <person name="Zeng Q."/>
            <person name="Gargeya S."/>
            <person name="Fitzgerald M."/>
            <person name="Abouelleil A."/>
            <person name="Alvarado L."/>
            <person name="Berlin A.M."/>
            <person name="Chapman S.B."/>
            <person name="Dewar J."/>
            <person name="Goldberg J."/>
            <person name="Griggs A."/>
            <person name="Gujja S."/>
            <person name="Hansen M."/>
            <person name="Howarth C."/>
            <person name="Imamovic A."/>
            <person name="Larimer J."/>
            <person name="McCowan C."/>
            <person name="Murphy C."/>
            <person name="Pearson M."/>
            <person name="Priest M."/>
            <person name="Roberts A."/>
            <person name="Saif S."/>
            <person name="Shea T."/>
            <person name="Sykes S."/>
            <person name="Wortman J."/>
            <person name="Nusbaum C."/>
            <person name="Birren B."/>
        </authorList>
    </citation>
    <scope>NUCLEOTIDE SEQUENCE</scope>
    <source>
        <strain evidence="16">CBS 10117</strain>
    </source>
</reference>
<organism evidence="15">
    <name type="scientific">Kwoniella dejecticola CBS 10117</name>
    <dbReference type="NCBI Taxonomy" id="1296121"/>
    <lineage>
        <taxon>Eukaryota</taxon>
        <taxon>Fungi</taxon>
        <taxon>Dikarya</taxon>
        <taxon>Basidiomycota</taxon>
        <taxon>Agaricomycotina</taxon>
        <taxon>Tremellomycetes</taxon>
        <taxon>Tremellales</taxon>
        <taxon>Cryptococcaceae</taxon>
        <taxon>Kwoniella</taxon>
    </lineage>
</organism>
<dbReference type="Proteomes" id="UP000078595">
    <property type="component" value="Chromosome 3"/>
</dbReference>
<sequence length="589" mass="65643">MSITYSCSHLDTPHAPLPPSYPSSSSSYHSLDKLYFCEECDSVRCDLCVATEIASYFCPNCLFDVPSANVRADRNRCARSCFSCPICETGLSITASDTSQKGTGSTSAQAGPPYTLVCSGCKWSSKEVGWQFEKPTGIALQLQKMNTQADLVQSEFDALKDHLDSYISLSTPTTSAPSSTRSTRNPSRHISHITHMAQKALHREVGGMVAYSVRNKRSATKDGQDVKVGWDELGEYEPKESWRKAGLERGSQEVDALREINASGSEGLARLEKRWAKSYDGSKMTRDSLPQRIPLQTKLTKRCPHPNCRHLLIQPDTKTVRMKIKMVAANYLPLVEIGRRRRRLPNSEIIESPDQMSSEDIERRRRERRRTRGGIPVREEDEPLNAPLKAGEVYSYQIALTNPLYDPIQIRLTQPHQTHKAPSPKFHLVIPTPHFTINALKDAWAYDEEDEEDDLVGVGSEAGFSEEGTAITSTTGTGTETATGSGQGTLSRKSRLSILSSGKNDRRAKDREGGVEKRGNVSKVNLELEILPEAKGQVEFDLEIRYTYRAEDLGTPTEKEGKTSSSEAKTKEEYKNFTFWVRVKVGHIS</sequence>
<evidence type="ECO:0000256" key="8">
    <source>
        <dbReference type="ARBA" id="ARBA00022990"/>
    </source>
</evidence>
<feature type="region of interest" description="Disordered" evidence="14">
    <location>
        <begin position="460"/>
        <end position="516"/>
    </location>
</feature>
<evidence type="ECO:0000313" key="16">
    <source>
        <dbReference type="EMBL" id="WWC60123.1"/>
    </source>
</evidence>
<accession>A0A1A6A9G0</accession>
<keyword evidence="10" id="KW-0206">Cytoskeleton</keyword>
<evidence type="ECO:0000313" key="15">
    <source>
        <dbReference type="EMBL" id="OBR86691.1"/>
    </source>
</evidence>
<evidence type="ECO:0000256" key="6">
    <source>
        <dbReference type="ARBA" id="ARBA00022553"/>
    </source>
</evidence>
<dbReference type="KEGG" id="kdj:28966402"/>
<dbReference type="EMBL" id="CP144532">
    <property type="protein sequence ID" value="WWC60123.1"/>
    <property type="molecule type" value="Genomic_DNA"/>
</dbReference>
<dbReference type="RefSeq" id="XP_018264533.1">
    <property type="nucleotide sequence ID" value="XM_018406039.1"/>
</dbReference>